<evidence type="ECO:0000256" key="2">
    <source>
        <dbReference type="ARBA" id="ARBA00022692"/>
    </source>
</evidence>
<evidence type="ECO:0000256" key="3">
    <source>
        <dbReference type="ARBA" id="ARBA00022989"/>
    </source>
</evidence>
<feature type="transmembrane region" description="Helical" evidence="5">
    <location>
        <begin position="27"/>
        <end position="49"/>
    </location>
</feature>
<comment type="caution">
    <text evidence="6">The sequence shown here is derived from an EMBL/GenBank/DDBJ whole genome shotgun (WGS) entry which is preliminary data.</text>
</comment>
<evidence type="ECO:0008006" key="8">
    <source>
        <dbReference type="Google" id="ProtNLM"/>
    </source>
</evidence>
<keyword evidence="7" id="KW-1185">Reference proteome</keyword>
<proteinExistence type="predicted"/>
<keyword evidence="2 5" id="KW-0812">Transmembrane</keyword>
<organism evidence="6 7">
    <name type="scientific">Arabis nemorensis</name>
    <dbReference type="NCBI Taxonomy" id="586526"/>
    <lineage>
        <taxon>Eukaryota</taxon>
        <taxon>Viridiplantae</taxon>
        <taxon>Streptophyta</taxon>
        <taxon>Embryophyta</taxon>
        <taxon>Tracheophyta</taxon>
        <taxon>Spermatophyta</taxon>
        <taxon>Magnoliopsida</taxon>
        <taxon>eudicotyledons</taxon>
        <taxon>Gunneridae</taxon>
        <taxon>Pentapetalae</taxon>
        <taxon>rosids</taxon>
        <taxon>malvids</taxon>
        <taxon>Brassicales</taxon>
        <taxon>Brassicaceae</taxon>
        <taxon>Arabideae</taxon>
        <taxon>Arabis</taxon>
    </lineage>
</organism>
<dbReference type="EMBL" id="CABITT030000003">
    <property type="protein sequence ID" value="VVA96660.1"/>
    <property type="molecule type" value="Genomic_DNA"/>
</dbReference>
<dbReference type="AlphaFoldDB" id="A0A565B5R5"/>
<dbReference type="SUPFAM" id="SSF103481">
    <property type="entry name" value="Multidrug resistance efflux transporter EmrE"/>
    <property type="match status" value="1"/>
</dbReference>
<protein>
    <recommendedName>
        <fullName evidence="8">WAT1-related protein</fullName>
    </recommendedName>
</protein>
<comment type="subcellular location">
    <subcellularLocation>
        <location evidence="1">Membrane</location>
        <topology evidence="1">Multi-pass membrane protein</topology>
    </subcellularLocation>
</comment>
<dbReference type="GO" id="GO:0016020">
    <property type="term" value="C:membrane"/>
    <property type="evidence" value="ECO:0007669"/>
    <property type="project" value="InterPro"/>
</dbReference>
<keyword evidence="3 5" id="KW-1133">Transmembrane helix</keyword>
<keyword evidence="4 5" id="KW-0472">Membrane</keyword>
<feature type="transmembrane region" description="Helical" evidence="5">
    <location>
        <begin position="54"/>
        <end position="74"/>
    </location>
</feature>
<name>A0A565B5R5_9BRAS</name>
<sequence>MLASLYGGCFSAVTVYAVGWMAKKKGPVFVSIFNPVNLIATAIISSIVLAEQMFVGRIIGAFVILIGISFVLWGKMGEQT</sequence>
<gene>
    <name evidence="6" type="ORF">ANE_LOCUS7105</name>
</gene>
<evidence type="ECO:0000313" key="7">
    <source>
        <dbReference type="Proteomes" id="UP000489600"/>
    </source>
</evidence>
<evidence type="ECO:0000256" key="5">
    <source>
        <dbReference type="SAM" id="Phobius"/>
    </source>
</evidence>
<dbReference type="OrthoDB" id="1728340at2759"/>
<dbReference type="Proteomes" id="UP000489600">
    <property type="component" value="Unassembled WGS sequence"/>
</dbReference>
<dbReference type="PANTHER" id="PTHR31218">
    <property type="entry name" value="WAT1-RELATED PROTEIN"/>
    <property type="match status" value="1"/>
</dbReference>
<evidence type="ECO:0000313" key="6">
    <source>
        <dbReference type="EMBL" id="VVA96660.1"/>
    </source>
</evidence>
<evidence type="ECO:0000256" key="1">
    <source>
        <dbReference type="ARBA" id="ARBA00004141"/>
    </source>
</evidence>
<dbReference type="InterPro" id="IPR030184">
    <property type="entry name" value="WAT1-related"/>
</dbReference>
<reference evidence="6" key="1">
    <citation type="submission" date="2019-07" db="EMBL/GenBank/DDBJ databases">
        <authorList>
            <person name="Dittberner H."/>
        </authorList>
    </citation>
    <scope>NUCLEOTIDE SEQUENCE [LARGE SCALE GENOMIC DNA]</scope>
</reference>
<evidence type="ECO:0000256" key="4">
    <source>
        <dbReference type="ARBA" id="ARBA00023136"/>
    </source>
</evidence>
<dbReference type="InterPro" id="IPR037185">
    <property type="entry name" value="EmrE-like"/>
</dbReference>
<dbReference type="GO" id="GO:0022857">
    <property type="term" value="F:transmembrane transporter activity"/>
    <property type="evidence" value="ECO:0007669"/>
    <property type="project" value="InterPro"/>
</dbReference>
<accession>A0A565B5R5</accession>